<keyword evidence="4" id="KW-0833">Ubl conjugation pathway</keyword>
<dbReference type="InterPro" id="IPR046541">
    <property type="entry name" value="DUF6606"/>
</dbReference>
<dbReference type="InParanoid" id="Q4W976"/>
<dbReference type="InterPro" id="IPR051346">
    <property type="entry name" value="OTU_Deubiquitinase"/>
</dbReference>
<feature type="domain" description="DUF3645" evidence="8">
    <location>
        <begin position="2385"/>
        <end position="2420"/>
    </location>
</feature>
<keyword evidence="5" id="KW-0378">Hydrolase</keyword>
<dbReference type="Proteomes" id="UP000002530">
    <property type="component" value="Unassembled WGS sequence"/>
</dbReference>
<evidence type="ECO:0000259" key="8">
    <source>
        <dbReference type="Pfam" id="PF12359"/>
    </source>
</evidence>
<dbReference type="OMA" id="RRIYHMP"/>
<dbReference type="GO" id="GO:0004843">
    <property type="term" value="F:cysteine-type deubiquitinase activity"/>
    <property type="evidence" value="ECO:0007669"/>
    <property type="project" value="UniProtKB-EC"/>
</dbReference>
<dbReference type="EC" id="3.4.19.12" evidence="2"/>
<dbReference type="HOGENOM" id="CLU_000211_1_0_1"/>
<keyword evidence="6" id="KW-0788">Thiol protease</keyword>
<dbReference type="EMBL" id="AAHF01000017">
    <property type="protein sequence ID" value="EAL84365.1"/>
    <property type="molecule type" value="Genomic_DNA"/>
</dbReference>
<dbReference type="Pfam" id="PF12340">
    <property type="entry name" value="DUF3638"/>
    <property type="match status" value="1"/>
</dbReference>
<dbReference type="RefSeq" id="XP_746403.1">
    <property type="nucleotide sequence ID" value="XM_741310.1"/>
</dbReference>
<organism evidence="10 11">
    <name type="scientific">Aspergillus fumigatus (strain ATCC MYA-4609 / CBS 101355 / FGSC A1100 / Af293)</name>
    <name type="common">Neosartorya fumigata</name>
    <dbReference type="NCBI Taxonomy" id="330879"/>
    <lineage>
        <taxon>Eukaryota</taxon>
        <taxon>Fungi</taxon>
        <taxon>Dikarya</taxon>
        <taxon>Ascomycota</taxon>
        <taxon>Pezizomycotina</taxon>
        <taxon>Eurotiomycetes</taxon>
        <taxon>Eurotiomycetidae</taxon>
        <taxon>Eurotiales</taxon>
        <taxon>Aspergillaceae</taxon>
        <taxon>Aspergillus</taxon>
        <taxon>Aspergillus subgen. Fumigati</taxon>
    </lineage>
</organism>
<dbReference type="GO" id="GO:0006508">
    <property type="term" value="P:proteolysis"/>
    <property type="evidence" value="ECO:0007669"/>
    <property type="project" value="UniProtKB-KW"/>
</dbReference>
<evidence type="ECO:0000313" key="10">
    <source>
        <dbReference type="EMBL" id="EAL84365.1"/>
    </source>
</evidence>
<protein>
    <recommendedName>
        <fullName evidence="2">ubiquitinyl hydrolase 1</fullName>
        <ecNumber evidence="2">3.4.19.12</ecNumber>
    </recommendedName>
</protein>
<evidence type="ECO:0000256" key="5">
    <source>
        <dbReference type="ARBA" id="ARBA00022801"/>
    </source>
</evidence>
<reference evidence="10 11" key="1">
    <citation type="journal article" date="2005" name="Nature">
        <title>Genomic sequence of the pathogenic and allergenic filamentous fungus Aspergillus fumigatus.</title>
        <authorList>
            <person name="Nierman W.C."/>
            <person name="Pain A."/>
            <person name="Anderson M.J."/>
            <person name="Wortman J.R."/>
            <person name="Kim H.S."/>
            <person name="Arroyo J."/>
            <person name="Berriman M."/>
            <person name="Abe K."/>
            <person name="Archer D.B."/>
            <person name="Bermejo C."/>
            <person name="Bennett J."/>
            <person name="Bowyer P."/>
            <person name="Chen D."/>
            <person name="Collins M."/>
            <person name="Coulsen R."/>
            <person name="Davies R."/>
            <person name="Dyer P.S."/>
            <person name="Farman M."/>
            <person name="Fedorova N."/>
            <person name="Fedorova N."/>
            <person name="Feldblyum T.V."/>
            <person name="Fischer R."/>
            <person name="Fosker N."/>
            <person name="Fraser A."/>
            <person name="Garcia J.L."/>
            <person name="Garcia M.J."/>
            <person name="Goble A."/>
            <person name="Goldman G.H."/>
            <person name="Gomi K."/>
            <person name="Griffith-Jones S."/>
            <person name="Gwilliam R."/>
            <person name="Haas B."/>
            <person name="Haas H."/>
            <person name="Harris D."/>
            <person name="Horiuchi H."/>
            <person name="Huang J."/>
            <person name="Humphray S."/>
            <person name="Jimenez J."/>
            <person name="Keller N."/>
            <person name="Khouri H."/>
            <person name="Kitamoto K."/>
            <person name="Kobayashi T."/>
            <person name="Konzack S."/>
            <person name="Kulkarni R."/>
            <person name="Kumagai T."/>
            <person name="Lafon A."/>
            <person name="Latge J.P."/>
            <person name="Li W."/>
            <person name="Lord A."/>
            <person name="Lu C."/>
            <person name="Majoros W.H."/>
            <person name="May G.S."/>
            <person name="Miller B.L."/>
            <person name="Mohamoud Y."/>
            <person name="Molina M."/>
            <person name="Monod M."/>
            <person name="Mouyna I."/>
            <person name="Mulligan S."/>
            <person name="Murphy L."/>
            <person name="O'Neil S."/>
            <person name="Paulsen I."/>
            <person name="Penalva M.A."/>
            <person name="Pertea M."/>
            <person name="Price C."/>
            <person name="Pritchard B.L."/>
            <person name="Quail M.A."/>
            <person name="Rabbinowitsch E."/>
            <person name="Rawlins N."/>
            <person name="Rajandream M.A."/>
            <person name="Reichard U."/>
            <person name="Renauld H."/>
            <person name="Robson G.D."/>
            <person name="Rodriguez de Cordoba S."/>
            <person name="Rodriguez-Pena J.M."/>
            <person name="Ronning C.M."/>
            <person name="Rutter S."/>
            <person name="Salzberg S.L."/>
            <person name="Sanchez M."/>
            <person name="Sanchez-Ferrero J.C."/>
            <person name="Saunders D."/>
            <person name="Seeger K."/>
            <person name="Squares R."/>
            <person name="Squares S."/>
            <person name="Takeuchi M."/>
            <person name="Tekaia F."/>
            <person name="Turner G."/>
            <person name="Vazquez de Aldana C.R."/>
            <person name="Weidman J."/>
            <person name="White O."/>
            <person name="Woodward J."/>
            <person name="Yu J.H."/>
            <person name="Fraser C."/>
            <person name="Galagan J.E."/>
            <person name="Asai K."/>
            <person name="Machida M."/>
            <person name="Hall N."/>
            <person name="Barrell B."/>
            <person name="Denning D.W."/>
        </authorList>
    </citation>
    <scope>NUCLEOTIDE SEQUENCE [LARGE SCALE GENOMIC DNA]</scope>
    <source>
        <strain evidence="10 11">Af293</strain>
    </source>
</reference>
<feature type="domain" description="DUF6606" evidence="9">
    <location>
        <begin position="17"/>
        <end position="287"/>
    </location>
</feature>
<evidence type="ECO:0000259" key="9">
    <source>
        <dbReference type="Pfam" id="PF20255"/>
    </source>
</evidence>
<dbReference type="PANTHER" id="PTHR13367">
    <property type="entry name" value="UBIQUITIN THIOESTERASE"/>
    <property type="match status" value="1"/>
</dbReference>
<evidence type="ECO:0000256" key="3">
    <source>
        <dbReference type="ARBA" id="ARBA00022670"/>
    </source>
</evidence>
<comment type="caution">
    <text evidence="10">The sequence shown here is derived from an EMBL/GenBank/DDBJ whole genome shotgun (WGS) entry which is preliminary data.</text>
</comment>
<sequence>MPFMSSQKMCLEANVYLVHHVFLPPKLPQEDDYDPEYELVLLEKCIEALEQFKGYVSGPEADSIAAAALMITRLAQIFGPHGDVDEKKFRNALAQLYTEGGILPVYVKCQNAAVLMTRDDDAIRIETFELSARNEAVMTTIGRLKRQFPGPTLSMDLETFNESGLQTTIAQTFAKLSHQPVAGTHAKVKKAGQMHDEDRDTTHPRMVTEFVTAFLRPLCTSVVCSQMEKNTREEVMWLDSRSPWRRSSLWLLIRVALQLVLHRRAVREETADDLYKQFMVYFMSRIVSASPSTICSEHLHTMISKISRRLVKLGTPDNRGWIAHVREALKSAIKILEKRWHKIIARNGCHGHTQHVATLDFGSDIYYTLPELDNYLAEIDQRRIVQAVNDFLPQSILVECPSTDLPLHLDFTDPEYKAYNLAAFEHWVACSLETWLETHISDEGTCNRVGTLLKNYYEIAITPYASNPEALSVMLLTVLELWIACDKSATRIHQILWDYDACIPVELFESLLLPFRSQMARLDRAESYLRLRKQRTIHFGPGVFQDYGTPACFAVRYFDQSETHQRLLSEIEESAWQEREDKKAELRRKRQQCADLYALCDTMDCTYEEVIVDRRFNFRETRHSGSCQRCAYQRQADSMKVSVHEWPLPSNRLQAKSTVFELNVPRPFGCWRDITMFFLVDVLHIQYISRDEPRAEHTLQNYGGLSPFYTAVQGVGRVGLLSQNKPHERTHRLKKKIINVTEDDVCVNNGLLLRYFDFSMRTFVGGFKMSDEIANLCMYKLPKRSTDLQQFLFRPLGNPDGPSPNTVIASQDCCPVGMSLEEYRSLCTMPLGVEIQWQNILRQLAMPSIDLKKAETCIFILQIINQAGPSTASRVTRTAHDILNDTAFTTALLGRVYDIAARLEENWEMAQGLSALSALVLRILALSPSADVREICLTTLQHLRKVAFAWVKIVTEKASSTTDDRRRSDLLMRSGQLALICATTFDAEDIVLVRMLENPSDTAVLLQCCMLINDTRRFLCEGSGSSPLIPILFRRWQVLCYRCLPVLRQNILQRADSSLDIAIGQIWVTYRAGSSWKASPEAPICWLVTSLPSQSEHGVDLPVHYNLLTGDLLVNGLPLARLPSEYERHDTYRTLFGQSSLEVMPSVIPGMDFTCRKKYMGHTVSFSRRKVTGCEDFDLCIQATEAGCTWEFIPPRLLMGSFPDAFLTGCVHWYNVHNDYVEFRPIDKPWISSTSNWRLRKTSAHDPWRLAKDTLFLVSVKSRTAEVIAAILQPIEKPSQLHCTFDSTTSSLGIELPRLRLRFTLQRRSSAIRSREYQGMFIDPDQSLDALVGLRNRLILRHESGGDRVVLIPEGRVTWFKDHGHIAVEIGWQARSTLHPYTVDDQLGRLTDNGSLHSRSLLCYLHALTSYCLPDPLTGRTGTEQALTILRSASMRSFDRLHPKASIILAKIAELTPERHYYPSNERVMQTVRWDKHLGFLAQHDSFYREVTAIFDHDNRMKMFHPNEQVNQPPLPHIVPDLLRRNEIRSSSFRVAGFGAEAHTVEYDRPYKGLDQNRHSARFYRAYRLCKILYEGIPSALETSHVDLLSELWQFLSQTHVVHAASSPVDSSRIQYDAGWILEPMTFVASHWCSLHQLLCSRDTGMSKFQVMVWLATLAFSESSNMVVLEVLASLYVIPEMANPTPASRGQFQLWHGYEVNEAMLGSRIHQSAALSHTPESNLHPRHNENMRVFRSRKKRIAKMNRTLALQTFIRGLKARWPIRSPATPPEEAGPRFGDYYATPEAMTQAGQLFQIWFDNLEFREYLSDLSSLFVSQTVHHVQMPPVCLPGEVKQTTTRRGYICIDDLLGFEPMLDMERPRLSSLLSSHPECEDPAPRLMALVDSLERQSKSQYERRYVEHLRGSIGSLQQKKRRDYITMNSSQLEAALLDYLHHCETYCERLYDAMRMRLTHFDGTLDSTQNSLPLETLAGIGNWPRISPYLLVEQLTHQRWYLLPERWKASIVEYGCAITALQRARRLTTLVRSPDDLIRELQNPGHTNWDPYQYPESLLLEIENSMLIREVQEQIARRMRDISPGTNAVMQLNMGEGKSSVIVPMVVAHLADGSRLVRVVVAKPQSRQMLQMLVSKLGGLLGRPVYLLPVSRSLRLTVADTDAIFHLCQKCMEEGGVLLVQPEHLLSLKLMCLESFVTGRGAVGGSLLQTLEFFTQYAQDVVDESDENFSAKFELIYTMGTQRQLELTPQRWVIVQELLNIMRMIAPSVKKDYPRSLEVEECSVGGFPRIRLLQKDAELELLQRVATHICEHGIDSLPISRQSKTARQAVRAYILKQELSSEEISSVEDTGPAGFWTETTKNPLLLLRGLFAGGILSFCFGQKRWRVNYGPDHSRNPPTRLSVPYRAKDCPAPRSEFSHPDVVNLLTCLNYYYAGLSDEELFLALDHLVKSDQAEIEYQAWVVDCPSLPDTYRQLGGVNLEDRQHCVKQIFPWFRSAKGAIDYFLAHVVFPRELREFPDKLSASGWDIGELRTQPTVGFSGTNDSRQTLPLSVEQLDLPEQNHTNALVLDYLLRPENSVALSPARPQASTLDAKGLLDMVMGLEPPVQVILDVGAQILELSSLEVAEYWLNLIPDNTQTQAVIFVNENDEICVLDRNRRVELLQVSPFGKQLGACLVFLDEAHTRGIDLKLPATYRAAVTLGAGITKDKLVQGKTAGNRGMNRNAKLTAHSACMRMRKLGKGQSVVFCIPDEIRFKILALPHKCSRSDIDVADVLCWAVSETWVDIRRSMPLWAAQGKRYIQQCRLWEAASQDGKVQLSFSRASEFLEPESQSLDDRYRPRRGEATVLHHQSDESTPMCLISERCRDFDGLSFGTAQLQEEQERELAPEIEQERQIERPPPAEPKQHCLHADLLTFVSTGILKEHSSAVRPAFEALRNTSAARYLDVSQFPPGLRVTTDFATTIQFREGSSSLSDAYQRPVQWVLTHSIYDSTSGKRNASHVIIISPYEAMHLLPEVRRSTGATIHLYAPRQHLSFVPLDRLDLYNIPSRADPIDIPDDLKIQLNLFAGQLYIASYDEYLRLCDTLGVASAATPDNLSVAADGFILRGNVTGKSTFSQSPLKFLQVLLSQIRKDGQDISKTHIGKLLDGRLLEARNFDSAIEELTLARLSIRSHPE</sequence>
<dbReference type="InterPro" id="IPR022099">
    <property type="entry name" value="DUF3638"/>
</dbReference>
<evidence type="ECO:0000256" key="2">
    <source>
        <dbReference type="ARBA" id="ARBA00012759"/>
    </source>
</evidence>
<name>Q4W976_ASPFU</name>
<comment type="catalytic activity">
    <reaction evidence="1">
        <text>Thiol-dependent hydrolysis of ester, thioester, amide, peptide and isopeptide bonds formed by the C-terminal Gly of ubiquitin (a 76-residue protein attached to proteins as an intracellular targeting signal).</text>
        <dbReference type="EC" id="3.4.19.12"/>
    </reaction>
</comment>
<evidence type="ECO:0000256" key="4">
    <source>
        <dbReference type="ARBA" id="ARBA00022786"/>
    </source>
</evidence>
<evidence type="ECO:0000256" key="1">
    <source>
        <dbReference type="ARBA" id="ARBA00000707"/>
    </source>
</evidence>
<dbReference type="Pfam" id="PF12359">
    <property type="entry name" value="DUF3645"/>
    <property type="match status" value="1"/>
</dbReference>
<dbReference type="OrthoDB" id="3182339at2759"/>
<feature type="domain" description="DUF3638" evidence="7">
    <location>
        <begin position="2039"/>
        <end position="2262"/>
    </location>
</feature>
<dbReference type="STRING" id="330879.Q4W976"/>
<evidence type="ECO:0000313" key="11">
    <source>
        <dbReference type="Proteomes" id="UP000002530"/>
    </source>
</evidence>
<keyword evidence="3" id="KW-0645">Protease</keyword>
<dbReference type="PANTHER" id="PTHR13367:SF34">
    <property type="match status" value="1"/>
</dbReference>
<dbReference type="GeneID" id="3503761"/>
<keyword evidence="11" id="KW-1185">Reference proteome</keyword>
<evidence type="ECO:0000259" key="7">
    <source>
        <dbReference type="Pfam" id="PF12340"/>
    </source>
</evidence>
<gene>
    <name evidence="10" type="ORF">AFUA_4G00530</name>
</gene>
<dbReference type="KEGG" id="afm:AFUA_4G00530"/>
<evidence type="ECO:0000256" key="6">
    <source>
        <dbReference type="ARBA" id="ARBA00022807"/>
    </source>
</evidence>
<dbReference type="eggNOG" id="ENOG502QUFK">
    <property type="taxonomic scope" value="Eukaryota"/>
</dbReference>
<dbReference type="Pfam" id="PF20255">
    <property type="entry name" value="DUF6606"/>
    <property type="match status" value="1"/>
</dbReference>
<dbReference type="InterPro" id="IPR022105">
    <property type="entry name" value="DUF3645"/>
</dbReference>
<accession>Q4W976</accession>
<proteinExistence type="predicted"/>